<dbReference type="Proteomes" id="UP000243518">
    <property type="component" value="Unassembled WGS sequence"/>
</dbReference>
<feature type="transmembrane region" description="Helical" evidence="6">
    <location>
        <begin position="417"/>
        <end position="441"/>
    </location>
</feature>
<dbReference type="NCBIfam" id="TIGR00797">
    <property type="entry name" value="matE"/>
    <property type="match status" value="1"/>
</dbReference>
<dbReference type="RefSeq" id="WP_235005702.1">
    <property type="nucleotide sequence ID" value="NZ_FNVE01000001.1"/>
</dbReference>
<sequence length="450" mass="49310">MILRRQLLSAWRDPLAQRRVWHIALPLILSNISVPLVGLVDTAVIGHMDGAHHLGAVAVGSTLFTFVLWATGFLRMGTTGFAAQACGSADGDQLRRILLQAIWLAVLISALVWLFRTPLLNLGLHYLQSSEALLEQARAYFQIRLISLPAALANFVLIGWFIGAQNSRVPFAMLLTVNLTNMLLDVLLVVGLDLGVQGAAWASVCGDVLGLLLGLALVRSTLRQYPGAFDWVRGLRLKGAAPLLRVNRDILIRTLALQSVFYLLVVQGARLGDEVVAANAVLLNFLLITSHALDGLAHALEALGGHALGKRDKRGLVQVLVITTGWSLVLSLAFVAAFALGGDLLIRLLTDLPEVRALARQYLVWVTIMPLVTVWSYLLDGLFIGASRALAMRNAMLLALVCYLPLAWALQGQGNHLVWFGFLTFMALRSLLLGGWFAWLWRTDRWMQLD</sequence>
<proteinExistence type="inferred from homology"/>
<keyword evidence="3 6" id="KW-0812">Transmembrane</keyword>
<dbReference type="GO" id="GO:0005886">
    <property type="term" value="C:plasma membrane"/>
    <property type="evidence" value="ECO:0007669"/>
    <property type="project" value="TreeGrafter"/>
</dbReference>
<dbReference type="Pfam" id="PF01554">
    <property type="entry name" value="MatE"/>
    <property type="match status" value="2"/>
</dbReference>
<feature type="transmembrane region" description="Helical" evidence="6">
    <location>
        <begin position="139"/>
        <end position="162"/>
    </location>
</feature>
<feature type="transmembrane region" description="Helical" evidence="6">
    <location>
        <begin position="169"/>
        <end position="192"/>
    </location>
</feature>
<comment type="subcellular location">
    <subcellularLocation>
        <location evidence="1">Membrane</location>
        <topology evidence="1">Multi-pass membrane protein</topology>
    </subcellularLocation>
</comment>
<feature type="transmembrane region" description="Helical" evidence="6">
    <location>
        <begin position="52"/>
        <end position="76"/>
    </location>
</feature>
<dbReference type="EMBL" id="FNVE01000001">
    <property type="protein sequence ID" value="SEF55506.1"/>
    <property type="molecule type" value="Genomic_DNA"/>
</dbReference>
<feature type="transmembrane region" description="Helical" evidence="6">
    <location>
        <begin position="395"/>
        <end position="411"/>
    </location>
</feature>
<name>A0AAQ1JNM2_9GAMM</name>
<keyword evidence="5 6" id="KW-0472">Membrane</keyword>
<evidence type="ECO:0000256" key="1">
    <source>
        <dbReference type="ARBA" id="ARBA00004141"/>
    </source>
</evidence>
<evidence type="ECO:0000256" key="6">
    <source>
        <dbReference type="SAM" id="Phobius"/>
    </source>
</evidence>
<dbReference type="AlphaFoldDB" id="A0AAQ1JNM2"/>
<evidence type="ECO:0000256" key="4">
    <source>
        <dbReference type="ARBA" id="ARBA00022989"/>
    </source>
</evidence>
<keyword evidence="8" id="KW-1185">Reference proteome</keyword>
<dbReference type="PANTHER" id="PTHR42893">
    <property type="entry name" value="PROTEIN DETOXIFICATION 44, CHLOROPLASTIC-RELATED"/>
    <property type="match status" value="1"/>
</dbReference>
<evidence type="ECO:0000256" key="2">
    <source>
        <dbReference type="ARBA" id="ARBA00010199"/>
    </source>
</evidence>
<accession>A0AAQ1JNM2</accession>
<keyword evidence="4 6" id="KW-1133">Transmembrane helix</keyword>
<organism evidence="7 8">
    <name type="scientific">Halopseudomonas aestusnigri</name>
    <dbReference type="NCBI Taxonomy" id="857252"/>
    <lineage>
        <taxon>Bacteria</taxon>
        <taxon>Pseudomonadati</taxon>
        <taxon>Pseudomonadota</taxon>
        <taxon>Gammaproteobacteria</taxon>
        <taxon>Pseudomonadales</taxon>
        <taxon>Pseudomonadaceae</taxon>
        <taxon>Halopseudomonas</taxon>
    </lineage>
</organism>
<protein>
    <submittedName>
        <fullName evidence="7">Multidrug resistance protein, MATE family</fullName>
    </submittedName>
</protein>
<dbReference type="InterPro" id="IPR044644">
    <property type="entry name" value="DinF-like"/>
</dbReference>
<feature type="transmembrane region" description="Helical" evidence="6">
    <location>
        <begin position="362"/>
        <end position="383"/>
    </location>
</feature>
<evidence type="ECO:0000256" key="5">
    <source>
        <dbReference type="ARBA" id="ARBA00023136"/>
    </source>
</evidence>
<evidence type="ECO:0000256" key="3">
    <source>
        <dbReference type="ARBA" id="ARBA00022692"/>
    </source>
</evidence>
<reference evidence="7 8" key="1">
    <citation type="submission" date="2016-10" db="EMBL/GenBank/DDBJ databases">
        <authorList>
            <person name="Varghese N."/>
            <person name="Submissions S."/>
        </authorList>
    </citation>
    <scope>NUCLEOTIDE SEQUENCE [LARGE SCALE GENOMIC DNA]</scope>
    <source>
        <strain evidence="7 8">CECT 8317</strain>
    </source>
</reference>
<feature type="transmembrane region" description="Helical" evidence="6">
    <location>
        <begin position="198"/>
        <end position="218"/>
    </location>
</feature>
<feature type="transmembrane region" description="Helical" evidence="6">
    <location>
        <begin position="20"/>
        <end position="40"/>
    </location>
</feature>
<dbReference type="PANTHER" id="PTHR42893:SF46">
    <property type="entry name" value="PROTEIN DETOXIFICATION 44, CHLOROPLASTIC"/>
    <property type="match status" value="1"/>
</dbReference>
<comment type="caution">
    <text evidence="7">The sequence shown here is derived from an EMBL/GenBank/DDBJ whole genome shotgun (WGS) entry which is preliminary data.</text>
</comment>
<comment type="similarity">
    <text evidence="2">Belongs to the multi antimicrobial extrusion (MATE) (TC 2.A.66.1) family.</text>
</comment>
<evidence type="ECO:0000313" key="7">
    <source>
        <dbReference type="EMBL" id="SEF55506.1"/>
    </source>
</evidence>
<feature type="transmembrane region" description="Helical" evidence="6">
    <location>
        <begin position="97"/>
        <end position="119"/>
    </location>
</feature>
<dbReference type="CDD" id="cd13136">
    <property type="entry name" value="MATE_DinF_like"/>
    <property type="match status" value="1"/>
</dbReference>
<dbReference type="GO" id="GO:0015297">
    <property type="term" value="F:antiporter activity"/>
    <property type="evidence" value="ECO:0007669"/>
    <property type="project" value="InterPro"/>
</dbReference>
<dbReference type="GO" id="GO:0042910">
    <property type="term" value="F:xenobiotic transmembrane transporter activity"/>
    <property type="evidence" value="ECO:0007669"/>
    <property type="project" value="InterPro"/>
</dbReference>
<evidence type="ECO:0000313" key="8">
    <source>
        <dbReference type="Proteomes" id="UP000243518"/>
    </source>
</evidence>
<dbReference type="InterPro" id="IPR002528">
    <property type="entry name" value="MATE_fam"/>
</dbReference>
<feature type="transmembrane region" description="Helical" evidence="6">
    <location>
        <begin position="316"/>
        <end position="342"/>
    </location>
</feature>
<gene>
    <name evidence="7" type="ORF">SAMN05216586_101358</name>
</gene>